<comment type="similarity">
    <text evidence="6">Belongs to the NnrD/CARKD family.</text>
</comment>
<comment type="function">
    <text evidence="6">Catalyzes the dehydration of the S-form of NAD(P)HX at the expense of ADP, which is converted to AMP. Together with NAD(P)HX epimerase, which catalyzes the epimerization of the S- and R-forms, the enzyme allows the repair of both epimers of NAD(P)HX, a damaged form of NAD(P)H that is a result of enzymatic or heat-dependent hydration.</text>
</comment>
<evidence type="ECO:0000313" key="8">
    <source>
        <dbReference type="EMBL" id="KKR86849.1"/>
    </source>
</evidence>
<evidence type="ECO:0000256" key="6">
    <source>
        <dbReference type="HAMAP-Rule" id="MF_01965"/>
    </source>
</evidence>
<comment type="catalytic activity">
    <reaction evidence="6">
        <text>(6S)-NADPHX + ADP = AMP + phosphate + NADPH + H(+)</text>
        <dbReference type="Rhea" id="RHEA:32235"/>
        <dbReference type="ChEBI" id="CHEBI:15378"/>
        <dbReference type="ChEBI" id="CHEBI:43474"/>
        <dbReference type="ChEBI" id="CHEBI:57783"/>
        <dbReference type="ChEBI" id="CHEBI:64076"/>
        <dbReference type="ChEBI" id="CHEBI:456215"/>
        <dbReference type="ChEBI" id="CHEBI:456216"/>
        <dbReference type="EC" id="4.2.1.136"/>
    </reaction>
</comment>
<dbReference type="PROSITE" id="PS51383">
    <property type="entry name" value="YJEF_C_3"/>
    <property type="match status" value="1"/>
</dbReference>
<dbReference type="HAMAP" id="MF_01965">
    <property type="entry name" value="NADHX_dehydratase"/>
    <property type="match status" value="1"/>
</dbReference>
<name>A0A0G0UD27_9BACT</name>
<keyword evidence="8" id="KW-0418">Kinase</keyword>
<sequence>MDLSKIYPPRPDWVHKGNFGSVLVVCGSKFYSGSAALAAVSAVRSGADLVTVVAPQRAADVASHTFPDLITYPLRGDYLSSAHVNEILDVAHVRKINSVVLGCGLGRAVTTLSAIRKLITKFTVPMVLDADALLALSQKPETGENKHFVLTPHAGELTTLLSGEAVGVEFEKRMEQAKKAATKYNSVVLLKGHIDIITDGEIAVTNNSGSAQMTKGGFGDTLSGVVGALLARGVGLFESAHFAAYINGMAGAMAAKEFGEGVAASDIFEYIPQVIMSGN</sequence>
<keyword evidence="4 6" id="KW-0520">NAD</keyword>
<reference evidence="8 9" key="1">
    <citation type="journal article" date="2015" name="Nature">
        <title>rRNA introns, odd ribosomes, and small enigmatic genomes across a large radiation of phyla.</title>
        <authorList>
            <person name="Brown C.T."/>
            <person name="Hug L.A."/>
            <person name="Thomas B.C."/>
            <person name="Sharon I."/>
            <person name="Castelle C.J."/>
            <person name="Singh A."/>
            <person name="Wilkins M.J."/>
            <person name="Williams K.H."/>
            <person name="Banfield J.F."/>
        </authorList>
    </citation>
    <scope>NUCLEOTIDE SEQUENCE [LARGE SCALE GENOMIC DNA]</scope>
</reference>
<comment type="catalytic activity">
    <reaction evidence="6">
        <text>(6S)-NADHX + ADP = AMP + phosphate + NADH + H(+)</text>
        <dbReference type="Rhea" id="RHEA:32223"/>
        <dbReference type="ChEBI" id="CHEBI:15378"/>
        <dbReference type="ChEBI" id="CHEBI:43474"/>
        <dbReference type="ChEBI" id="CHEBI:57945"/>
        <dbReference type="ChEBI" id="CHEBI:64074"/>
        <dbReference type="ChEBI" id="CHEBI:456215"/>
        <dbReference type="ChEBI" id="CHEBI:456216"/>
        <dbReference type="EC" id="4.2.1.136"/>
    </reaction>
</comment>
<evidence type="ECO:0000256" key="1">
    <source>
        <dbReference type="ARBA" id="ARBA00022741"/>
    </source>
</evidence>
<dbReference type="GO" id="GO:0046496">
    <property type="term" value="P:nicotinamide nucleotide metabolic process"/>
    <property type="evidence" value="ECO:0007669"/>
    <property type="project" value="UniProtKB-UniRule"/>
</dbReference>
<dbReference type="GO" id="GO:0016301">
    <property type="term" value="F:kinase activity"/>
    <property type="evidence" value="ECO:0007669"/>
    <property type="project" value="UniProtKB-KW"/>
</dbReference>
<dbReference type="PATRIC" id="fig|1618409.3.peg.590"/>
<feature type="binding site" evidence="6">
    <location>
        <position position="219"/>
    </location>
    <ligand>
        <name>AMP</name>
        <dbReference type="ChEBI" id="CHEBI:456215"/>
    </ligand>
</feature>
<dbReference type="InterPro" id="IPR017953">
    <property type="entry name" value="Carbohydrate_kinase_pred_CS"/>
</dbReference>
<dbReference type="SUPFAM" id="SSF53613">
    <property type="entry name" value="Ribokinase-like"/>
    <property type="match status" value="1"/>
</dbReference>
<feature type="binding site" evidence="6">
    <location>
        <position position="153"/>
    </location>
    <ligand>
        <name>(6S)-NADPHX</name>
        <dbReference type="ChEBI" id="CHEBI:64076"/>
    </ligand>
</feature>
<evidence type="ECO:0000256" key="5">
    <source>
        <dbReference type="ARBA" id="ARBA00023239"/>
    </source>
</evidence>
<dbReference type="CDD" id="cd01171">
    <property type="entry name" value="YXKO-related"/>
    <property type="match status" value="1"/>
</dbReference>
<dbReference type="EC" id="4.2.1.136" evidence="6"/>
<dbReference type="AlphaFoldDB" id="A0A0G0UD27"/>
<dbReference type="GO" id="GO:0110051">
    <property type="term" value="P:metabolite repair"/>
    <property type="evidence" value="ECO:0007669"/>
    <property type="project" value="TreeGrafter"/>
</dbReference>
<evidence type="ECO:0000256" key="2">
    <source>
        <dbReference type="ARBA" id="ARBA00022840"/>
    </source>
</evidence>
<dbReference type="PANTHER" id="PTHR12592">
    <property type="entry name" value="ATP-DEPENDENT (S)-NAD(P)H-HYDRATE DEHYDRATASE FAMILY MEMBER"/>
    <property type="match status" value="1"/>
</dbReference>
<dbReference type="InterPro" id="IPR029056">
    <property type="entry name" value="Ribokinase-like"/>
</dbReference>
<feature type="binding site" evidence="6">
    <location>
        <position position="104"/>
    </location>
    <ligand>
        <name>(6S)-NADPHX</name>
        <dbReference type="ChEBI" id="CHEBI:64076"/>
    </ligand>
</feature>
<dbReference type="Pfam" id="PF01256">
    <property type="entry name" value="Carb_kinase"/>
    <property type="match status" value="1"/>
</dbReference>
<dbReference type="GO" id="GO:0052855">
    <property type="term" value="F:ADP-dependent NAD(P)H-hydrate dehydratase activity"/>
    <property type="evidence" value="ECO:0007669"/>
    <property type="project" value="UniProtKB-UniRule"/>
</dbReference>
<dbReference type="PROSITE" id="PS01050">
    <property type="entry name" value="YJEF_C_2"/>
    <property type="match status" value="1"/>
</dbReference>
<keyword evidence="2 6" id="KW-0067">ATP-binding</keyword>
<evidence type="ECO:0000256" key="4">
    <source>
        <dbReference type="ARBA" id="ARBA00023027"/>
    </source>
</evidence>
<proteinExistence type="inferred from homology"/>
<dbReference type="InterPro" id="IPR000631">
    <property type="entry name" value="CARKD"/>
</dbReference>
<dbReference type="GO" id="GO:0005524">
    <property type="term" value="F:ATP binding"/>
    <property type="evidence" value="ECO:0007669"/>
    <property type="project" value="UniProtKB-KW"/>
</dbReference>
<comment type="caution">
    <text evidence="8">The sequence shown here is derived from an EMBL/GenBank/DDBJ whole genome shotgun (WGS) entry which is preliminary data.</text>
</comment>
<comment type="subunit">
    <text evidence="6">Homotetramer.</text>
</comment>
<comment type="cofactor">
    <cofactor evidence="6">
        <name>Mg(2+)</name>
        <dbReference type="ChEBI" id="CHEBI:18420"/>
    </cofactor>
</comment>
<dbReference type="Gene3D" id="3.40.1190.20">
    <property type="match status" value="1"/>
</dbReference>
<gene>
    <name evidence="6" type="primary">nnrD</name>
    <name evidence="8" type="ORF">UU34_C0009G0017</name>
</gene>
<dbReference type="NCBIfam" id="TIGR00196">
    <property type="entry name" value="yjeF_cterm"/>
    <property type="match status" value="1"/>
</dbReference>
<dbReference type="PANTHER" id="PTHR12592:SF0">
    <property type="entry name" value="ATP-DEPENDENT (S)-NAD(P)H-HYDRATE DEHYDRATASE"/>
    <property type="match status" value="1"/>
</dbReference>
<feature type="domain" description="YjeF C-terminal" evidence="7">
    <location>
        <begin position="1"/>
        <end position="278"/>
    </location>
</feature>
<feature type="binding site" evidence="6">
    <location>
        <position position="220"/>
    </location>
    <ligand>
        <name>(6S)-NADPHX</name>
        <dbReference type="ChEBI" id="CHEBI:64076"/>
    </ligand>
</feature>
<protein>
    <recommendedName>
        <fullName evidence="6">ADP-dependent (S)-NAD(P)H-hydrate dehydratase</fullName>
        <ecNumber evidence="6">4.2.1.136</ecNumber>
    </recommendedName>
    <alternativeName>
        <fullName evidence="6">ADP-dependent NAD(P)HX dehydratase</fullName>
    </alternativeName>
</protein>
<evidence type="ECO:0000256" key="3">
    <source>
        <dbReference type="ARBA" id="ARBA00022857"/>
    </source>
</evidence>
<comment type="caution">
    <text evidence="6">Lacks conserved residue(s) required for the propagation of feature annotation.</text>
</comment>
<keyword evidence="5 6" id="KW-0456">Lyase</keyword>
<dbReference type="EMBL" id="LCAG01000009">
    <property type="protein sequence ID" value="KKR86849.1"/>
    <property type="molecule type" value="Genomic_DNA"/>
</dbReference>
<keyword evidence="8" id="KW-0808">Transferase</keyword>
<evidence type="ECO:0000259" key="7">
    <source>
        <dbReference type="PROSITE" id="PS51383"/>
    </source>
</evidence>
<keyword evidence="1 6" id="KW-0547">Nucleotide-binding</keyword>
<keyword evidence="3 6" id="KW-0521">NADP</keyword>
<evidence type="ECO:0000313" key="9">
    <source>
        <dbReference type="Proteomes" id="UP000034854"/>
    </source>
</evidence>
<dbReference type="Proteomes" id="UP000034854">
    <property type="component" value="Unassembled WGS sequence"/>
</dbReference>
<organism evidence="8 9">
    <name type="scientific">Candidatus Curtissbacteria bacterium GW2011_GWA1_41_11</name>
    <dbReference type="NCBI Taxonomy" id="1618409"/>
    <lineage>
        <taxon>Bacteria</taxon>
        <taxon>Candidatus Curtissiibacteriota</taxon>
    </lineage>
</organism>
<accession>A0A0G0UD27</accession>